<dbReference type="Gene3D" id="3.30.1310.10">
    <property type="entry name" value="Nucleoid-associated protein YbaB-like domain"/>
    <property type="match status" value="1"/>
</dbReference>
<reference evidence="3" key="1">
    <citation type="submission" date="2018-06" db="EMBL/GenBank/DDBJ databases">
        <authorList>
            <person name="Zhirakovskaya E."/>
        </authorList>
    </citation>
    <scope>NUCLEOTIDE SEQUENCE</scope>
</reference>
<dbReference type="EMBL" id="UOED01000036">
    <property type="protein sequence ID" value="VAV88778.1"/>
    <property type="molecule type" value="Genomic_DNA"/>
</dbReference>
<dbReference type="GO" id="GO:0003677">
    <property type="term" value="F:DNA binding"/>
    <property type="evidence" value="ECO:0007669"/>
    <property type="project" value="UniProtKB-KW"/>
</dbReference>
<dbReference type="SUPFAM" id="SSF82607">
    <property type="entry name" value="YbaB-like"/>
    <property type="match status" value="1"/>
</dbReference>
<protein>
    <submittedName>
        <fullName evidence="3">Nucleoid-associated protein YaaK</fullName>
    </submittedName>
</protein>
<dbReference type="PANTHER" id="PTHR33449">
    <property type="entry name" value="NUCLEOID-ASSOCIATED PROTEIN YBAB"/>
    <property type="match status" value="1"/>
</dbReference>
<proteinExistence type="inferred from homology"/>
<dbReference type="GO" id="GO:0005829">
    <property type="term" value="C:cytosol"/>
    <property type="evidence" value="ECO:0007669"/>
    <property type="project" value="TreeGrafter"/>
</dbReference>
<dbReference type="HAMAP" id="MF_00274">
    <property type="entry name" value="DNA_YbaB_EbfC"/>
    <property type="match status" value="1"/>
</dbReference>
<evidence type="ECO:0000256" key="2">
    <source>
        <dbReference type="SAM" id="Coils"/>
    </source>
</evidence>
<dbReference type="AlphaFoldDB" id="A0A3B0RKK1"/>
<keyword evidence="1" id="KW-0238">DNA-binding</keyword>
<name>A0A3B0RKK1_9ZZZZ</name>
<dbReference type="PIRSF" id="PIRSF004555">
    <property type="entry name" value="UCP004555"/>
    <property type="match status" value="1"/>
</dbReference>
<organism evidence="3">
    <name type="scientific">hydrothermal vent metagenome</name>
    <dbReference type="NCBI Taxonomy" id="652676"/>
    <lineage>
        <taxon>unclassified sequences</taxon>
        <taxon>metagenomes</taxon>
        <taxon>ecological metagenomes</taxon>
    </lineage>
</organism>
<dbReference type="PANTHER" id="PTHR33449:SF1">
    <property type="entry name" value="NUCLEOID-ASSOCIATED PROTEIN YBAB"/>
    <property type="match status" value="1"/>
</dbReference>
<dbReference type="InterPro" id="IPR004401">
    <property type="entry name" value="YbaB/EbfC"/>
</dbReference>
<feature type="coiled-coil region" evidence="2">
    <location>
        <begin position="4"/>
        <end position="31"/>
    </location>
</feature>
<evidence type="ECO:0000313" key="3">
    <source>
        <dbReference type="EMBL" id="VAV88778.1"/>
    </source>
</evidence>
<sequence>MKNLGKMMKQAQEMQGKMAEMQAALEQAECSGQSGGGLVSVTLNGKGNMKSLKIDPGIFNSDDAEMVEDLIVAAFNEAKRKVEEHTQSEMAKITGGMQLPDGLNLPF</sequence>
<accession>A0A3B0RKK1</accession>
<dbReference type="InterPro" id="IPR036894">
    <property type="entry name" value="YbaB-like_sf"/>
</dbReference>
<gene>
    <name evidence="3" type="ORF">MNBD_ALPHA02-2285</name>
</gene>
<dbReference type="Pfam" id="PF02575">
    <property type="entry name" value="YbaB_DNA_bd"/>
    <property type="match status" value="1"/>
</dbReference>
<evidence type="ECO:0000256" key="1">
    <source>
        <dbReference type="ARBA" id="ARBA00023125"/>
    </source>
</evidence>
<dbReference type="NCBIfam" id="TIGR00103">
    <property type="entry name" value="DNA_YbaB_EbfC"/>
    <property type="match status" value="1"/>
</dbReference>
<keyword evidence="2" id="KW-0175">Coiled coil</keyword>